<comment type="similarity">
    <text evidence="5">Belongs to the protein kinase superfamily. Ser/Thr protein kinase family. GCN2 subfamily.</text>
</comment>
<dbReference type="Gene3D" id="3.30.200.20">
    <property type="entry name" value="Phosphorylase Kinase, domain 1"/>
    <property type="match status" value="1"/>
</dbReference>
<dbReference type="SMART" id="SM00220">
    <property type="entry name" value="S_TKc"/>
    <property type="match status" value="1"/>
</dbReference>
<feature type="non-terminal residue" evidence="10">
    <location>
        <position position="1"/>
    </location>
</feature>
<dbReference type="GO" id="GO:0004694">
    <property type="term" value="F:eukaryotic translation initiation factor 2alpha kinase activity"/>
    <property type="evidence" value="ECO:0007669"/>
    <property type="project" value="TreeGrafter"/>
</dbReference>
<keyword evidence="6" id="KW-0694">RNA-binding</keyword>
<feature type="domain" description="DRBM" evidence="9">
    <location>
        <begin position="99"/>
        <end position="167"/>
    </location>
</feature>
<gene>
    <name evidence="10" type="primary">Eif2ak2</name>
    <name evidence="10" type="ORF">TOXRED_R11740</name>
</gene>
<dbReference type="GO" id="GO:0005524">
    <property type="term" value="F:ATP binding"/>
    <property type="evidence" value="ECO:0007669"/>
    <property type="project" value="UniProtKB-KW"/>
</dbReference>
<dbReference type="SUPFAM" id="SSF54768">
    <property type="entry name" value="dsRNA-binding domain-like"/>
    <property type="match status" value="2"/>
</dbReference>
<keyword evidence="1" id="KW-0808">Transferase</keyword>
<dbReference type="PANTHER" id="PTHR11042">
    <property type="entry name" value="EUKARYOTIC TRANSLATION INITIATION FACTOR 2-ALPHA KINASE EIF2-ALPHA KINASE -RELATED"/>
    <property type="match status" value="1"/>
</dbReference>
<evidence type="ECO:0000313" key="11">
    <source>
        <dbReference type="Proteomes" id="UP000523146"/>
    </source>
</evidence>
<feature type="domain" description="DRBM" evidence="9">
    <location>
        <begin position="4"/>
        <end position="72"/>
    </location>
</feature>
<feature type="domain" description="Protein kinase" evidence="8">
    <location>
        <begin position="285"/>
        <end position="551"/>
    </location>
</feature>
<dbReference type="SUPFAM" id="SSF56112">
    <property type="entry name" value="Protein kinase-like (PK-like)"/>
    <property type="match status" value="1"/>
</dbReference>
<sequence length="551" mass="62462">MDSEYVAKINYYRQINKATVKYDTINMTGPSHDPEFTVVVIINGKEYCKGSGKSKKEAKAVAAKETWKIIEKEQESPSNMAAAELRTTQTTSSPAPGKDYVSLLNTYSQKTCQIVDYHKNTCTGDAHNPMYSVSCVISGHVYGKGTGPSVVVAKQAAAKQAYEKVNNTISFRIDSFYNRNKGEYYKVFQLFFNRNSICFDDSAAKLEEKMKDMAICEKPSNFQRNARSSISKPKRQLAANFANIRSKEEEKNMSDSNESLPDMDTNSGEKNGSPHTVNNTFLDLFEEIEPIDKGGFGTVFKATSKSDKTIYAIKRVEFTEKVEREAKGLARLTHENIVRYHCSWKGLDCIKDPDTSQNSDRETLCLFIQLEFCEQGTLEKWIANKREDQQYHAMAQNKFLQIVKGVAYIHSKDLIHRDLKPQNIFISRDDKIKIGDFGLVTSVTFETLTENRGTKSYMAPEQFGDKYGKEVDIYALGLIWFEILSASTCHEKAKVWPSVRQGKLPESFTNRFPTETSTIKRMLSTSRRITISHLLDIVKSADKEKALKNFS</sequence>
<dbReference type="PANTHER" id="PTHR11042:SF163">
    <property type="entry name" value="INTERFERON-INDUCED, DOUBLE-STRANDED RNA-ACTIVATED PROTEIN KINASE"/>
    <property type="match status" value="1"/>
</dbReference>
<dbReference type="Pfam" id="PF00069">
    <property type="entry name" value="Pkinase"/>
    <property type="match status" value="1"/>
</dbReference>
<evidence type="ECO:0000256" key="4">
    <source>
        <dbReference type="ARBA" id="ARBA00022840"/>
    </source>
</evidence>
<keyword evidence="3 10" id="KW-0418">Kinase</keyword>
<comment type="caution">
    <text evidence="10">The sequence shown here is derived from an EMBL/GenBank/DDBJ whole genome shotgun (WGS) entry which is preliminary data.</text>
</comment>
<dbReference type="InterPro" id="IPR000719">
    <property type="entry name" value="Prot_kinase_dom"/>
</dbReference>
<dbReference type="InterPro" id="IPR011009">
    <property type="entry name" value="Kinase-like_dom_sf"/>
</dbReference>
<dbReference type="InterPro" id="IPR008271">
    <property type="entry name" value="Ser/Thr_kinase_AS"/>
</dbReference>
<dbReference type="InterPro" id="IPR014720">
    <property type="entry name" value="dsRBD_dom"/>
</dbReference>
<evidence type="ECO:0000313" key="10">
    <source>
        <dbReference type="EMBL" id="NWS85419.1"/>
    </source>
</evidence>
<accession>A0A7K5IV78</accession>
<protein>
    <submittedName>
        <fullName evidence="10">E2AK2 kinase</fullName>
    </submittedName>
</protein>
<dbReference type="EMBL" id="VXBI01006679">
    <property type="protein sequence ID" value="NWS85419.1"/>
    <property type="molecule type" value="Genomic_DNA"/>
</dbReference>
<name>A0A7K5IV78_TOXRE</name>
<dbReference type="PROSITE" id="PS50137">
    <property type="entry name" value="DS_RBD"/>
    <property type="match status" value="2"/>
</dbReference>
<dbReference type="GO" id="GO:0003723">
    <property type="term" value="F:RNA binding"/>
    <property type="evidence" value="ECO:0007669"/>
    <property type="project" value="UniProtKB-UniRule"/>
</dbReference>
<dbReference type="GO" id="GO:0005634">
    <property type="term" value="C:nucleus"/>
    <property type="evidence" value="ECO:0007669"/>
    <property type="project" value="TreeGrafter"/>
</dbReference>
<dbReference type="AlphaFoldDB" id="A0A7K5IV78"/>
<keyword evidence="2" id="KW-0547">Nucleotide-binding</keyword>
<feature type="region of interest" description="Disordered" evidence="7">
    <location>
        <begin position="242"/>
        <end position="275"/>
    </location>
</feature>
<evidence type="ECO:0000256" key="2">
    <source>
        <dbReference type="ARBA" id="ARBA00022741"/>
    </source>
</evidence>
<evidence type="ECO:0000259" key="9">
    <source>
        <dbReference type="PROSITE" id="PS50137"/>
    </source>
</evidence>
<evidence type="ECO:0000256" key="5">
    <source>
        <dbReference type="ARBA" id="ARBA00037982"/>
    </source>
</evidence>
<proteinExistence type="inferred from homology"/>
<reference evidence="10 11" key="1">
    <citation type="submission" date="2019-09" db="EMBL/GenBank/DDBJ databases">
        <title>Bird 10,000 Genomes (B10K) Project - Family phase.</title>
        <authorList>
            <person name="Zhang G."/>
        </authorList>
    </citation>
    <scope>NUCLEOTIDE SEQUENCE [LARGE SCALE GENOMIC DNA]</scope>
    <source>
        <strain evidence="10">B10K-DU-002-15</strain>
        <tissue evidence="10">Muscle</tissue>
    </source>
</reference>
<dbReference type="SMART" id="SM00358">
    <property type="entry name" value="DSRM"/>
    <property type="match status" value="2"/>
</dbReference>
<evidence type="ECO:0000256" key="6">
    <source>
        <dbReference type="PROSITE-ProRule" id="PRU00266"/>
    </source>
</evidence>
<dbReference type="Gene3D" id="1.10.510.10">
    <property type="entry name" value="Transferase(Phosphotransferase) domain 1"/>
    <property type="match status" value="1"/>
</dbReference>
<keyword evidence="4" id="KW-0067">ATP-binding</keyword>
<dbReference type="Pfam" id="PF00035">
    <property type="entry name" value="dsrm"/>
    <property type="match status" value="2"/>
</dbReference>
<evidence type="ECO:0000256" key="3">
    <source>
        <dbReference type="ARBA" id="ARBA00022777"/>
    </source>
</evidence>
<keyword evidence="11" id="KW-1185">Reference proteome</keyword>
<evidence type="ECO:0000256" key="1">
    <source>
        <dbReference type="ARBA" id="ARBA00022679"/>
    </source>
</evidence>
<dbReference type="Proteomes" id="UP000523146">
    <property type="component" value="Unassembled WGS sequence"/>
</dbReference>
<dbReference type="GO" id="GO:0005737">
    <property type="term" value="C:cytoplasm"/>
    <property type="evidence" value="ECO:0007669"/>
    <property type="project" value="TreeGrafter"/>
</dbReference>
<dbReference type="PROSITE" id="PS00108">
    <property type="entry name" value="PROTEIN_KINASE_ST"/>
    <property type="match status" value="1"/>
</dbReference>
<feature type="compositionally biased region" description="Polar residues" evidence="7">
    <location>
        <begin position="254"/>
        <end position="275"/>
    </location>
</feature>
<dbReference type="Gene3D" id="3.30.160.20">
    <property type="match status" value="2"/>
</dbReference>
<feature type="non-terminal residue" evidence="10">
    <location>
        <position position="551"/>
    </location>
</feature>
<evidence type="ECO:0000256" key="7">
    <source>
        <dbReference type="SAM" id="MobiDB-lite"/>
    </source>
</evidence>
<dbReference type="PROSITE" id="PS50011">
    <property type="entry name" value="PROTEIN_KINASE_DOM"/>
    <property type="match status" value="1"/>
</dbReference>
<organism evidence="10 11">
    <name type="scientific">Toxostoma redivivum</name>
    <name type="common">California thrasher</name>
    <dbReference type="NCBI Taxonomy" id="99882"/>
    <lineage>
        <taxon>Eukaryota</taxon>
        <taxon>Metazoa</taxon>
        <taxon>Chordata</taxon>
        <taxon>Craniata</taxon>
        <taxon>Vertebrata</taxon>
        <taxon>Euteleostomi</taxon>
        <taxon>Archelosauria</taxon>
        <taxon>Archosauria</taxon>
        <taxon>Dinosauria</taxon>
        <taxon>Saurischia</taxon>
        <taxon>Theropoda</taxon>
        <taxon>Coelurosauria</taxon>
        <taxon>Aves</taxon>
        <taxon>Neognathae</taxon>
        <taxon>Neoaves</taxon>
        <taxon>Telluraves</taxon>
        <taxon>Australaves</taxon>
        <taxon>Passeriformes</taxon>
        <taxon>Mimidae</taxon>
        <taxon>Toxostoma</taxon>
    </lineage>
</organism>
<dbReference type="InterPro" id="IPR050339">
    <property type="entry name" value="CC_SR_Kinase"/>
</dbReference>
<evidence type="ECO:0000259" key="8">
    <source>
        <dbReference type="PROSITE" id="PS50011"/>
    </source>
</evidence>